<reference evidence="1 2" key="1">
    <citation type="submission" date="2023-12" db="EMBL/GenBank/DDBJ databases">
        <title>the genome sequence of Hyalangium sp. s54d21.</title>
        <authorList>
            <person name="Zhang X."/>
        </authorList>
    </citation>
    <scope>NUCLEOTIDE SEQUENCE [LARGE SCALE GENOMIC DNA]</scope>
    <source>
        <strain evidence="2">s54d21</strain>
    </source>
</reference>
<dbReference type="EMBL" id="JAXIVS010000005">
    <property type="protein sequence ID" value="MDY7228269.1"/>
    <property type="molecule type" value="Genomic_DNA"/>
</dbReference>
<name>A0ABU5H5X4_9BACT</name>
<protein>
    <submittedName>
        <fullName evidence="1">Uncharacterized protein</fullName>
    </submittedName>
</protein>
<dbReference type="Proteomes" id="UP001291309">
    <property type="component" value="Unassembled WGS sequence"/>
</dbReference>
<accession>A0ABU5H5X4</accession>
<evidence type="ECO:0000313" key="1">
    <source>
        <dbReference type="EMBL" id="MDY7228269.1"/>
    </source>
</evidence>
<comment type="caution">
    <text evidence="1">The sequence shown here is derived from an EMBL/GenBank/DDBJ whole genome shotgun (WGS) entry which is preliminary data.</text>
</comment>
<keyword evidence="2" id="KW-1185">Reference proteome</keyword>
<sequence length="356" mass="39717">MKYTTRDYLDIVAPHVPQRLIDVNSMNRLAELAATLPPSSNFGFECKLGSPAPTADFLIAVIASDGSRGAWAEEARQARGRRSHPAWEKVQRFLADWERSEGGFEPIYDTWLEFDMDGQDSEEPVPSFFFGFDHTRNDNYPDTTRTMVERLRAAPLPSAGLDTLSACFKELPQRAQVFQIGLMLSRPTDAVRLCIKRLTAEQIATYLSHIGWPGSVAVLQRQLESIAPLVDGMGLDLDIGQSVLPKIGIECSIRDGSDGRDKVKAFLERLSTEGYCTPGKGTAILEWLGLCTERTDRERWPAHLIKASEGLGPEVLSSFARTLNHIKINYESDQEIAAKAYLGVRHYWIRTRAGTS</sequence>
<proteinExistence type="predicted"/>
<dbReference type="RefSeq" id="WP_321546991.1">
    <property type="nucleotide sequence ID" value="NZ_JAXIVS010000005.1"/>
</dbReference>
<organism evidence="1 2">
    <name type="scientific">Hyalangium rubrum</name>
    <dbReference type="NCBI Taxonomy" id="3103134"/>
    <lineage>
        <taxon>Bacteria</taxon>
        <taxon>Pseudomonadati</taxon>
        <taxon>Myxococcota</taxon>
        <taxon>Myxococcia</taxon>
        <taxon>Myxococcales</taxon>
        <taxon>Cystobacterineae</taxon>
        <taxon>Archangiaceae</taxon>
        <taxon>Hyalangium</taxon>
    </lineage>
</organism>
<evidence type="ECO:0000313" key="2">
    <source>
        <dbReference type="Proteomes" id="UP001291309"/>
    </source>
</evidence>
<gene>
    <name evidence="1" type="ORF">SYV04_17745</name>
</gene>